<proteinExistence type="predicted"/>
<organism evidence="1">
    <name type="scientific">marine metagenome</name>
    <dbReference type="NCBI Taxonomy" id="408172"/>
    <lineage>
        <taxon>unclassified sequences</taxon>
        <taxon>metagenomes</taxon>
        <taxon>ecological metagenomes</taxon>
    </lineage>
</organism>
<reference evidence="1" key="1">
    <citation type="submission" date="2018-05" db="EMBL/GenBank/DDBJ databases">
        <authorList>
            <person name="Lanie J.A."/>
            <person name="Ng W.-L."/>
            <person name="Kazmierczak K.M."/>
            <person name="Andrzejewski T.M."/>
            <person name="Davidsen T.M."/>
            <person name="Wayne K.J."/>
            <person name="Tettelin H."/>
            <person name="Glass J.I."/>
            <person name="Rusch D."/>
            <person name="Podicherti R."/>
            <person name="Tsui H.-C.T."/>
            <person name="Winkler M.E."/>
        </authorList>
    </citation>
    <scope>NUCLEOTIDE SEQUENCE</scope>
</reference>
<gene>
    <name evidence="1" type="ORF">METZ01_LOCUS70067</name>
</gene>
<protein>
    <recommendedName>
        <fullName evidence="2">Linalool dehydratase/isomerase domain-containing protein</fullName>
    </recommendedName>
</protein>
<accession>A0A381TT55</accession>
<dbReference type="EMBL" id="UINC01004837">
    <property type="protein sequence ID" value="SVA17213.1"/>
    <property type="molecule type" value="Genomic_DNA"/>
</dbReference>
<dbReference type="AlphaFoldDB" id="A0A381TT55"/>
<evidence type="ECO:0008006" key="2">
    <source>
        <dbReference type="Google" id="ProtNLM"/>
    </source>
</evidence>
<evidence type="ECO:0000313" key="1">
    <source>
        <dbReference type="EMBL" id="SVA17213.1"/>
    </source>
</evidence>
<name>A0A381TT55_9ZZZZ</name>
<sequence length="236" mass="26458">MDLYYDPVVDEHLASPMGLIAPVWYLAPQKREVAESAWTLAATMTGLLGGNQLAGLEDPNWSVILAWHTGEFADQEVKSRLWEHLDESFQPTWDRELGEFAFRFGFDEPYPRGQLNARAMAGWVCEPGAWSRIFNAPNLDKFEEPTVSGVDFPRVALSEARWDGAMLHLAAHPQNGSVANTRTQVQVSGLPPDVGWELLRPDRSRVPIDVSAGATELELVVDSGRYGLRRSRDRQR</sequence>